<evidence type="ECO:0000313" key="4">
    <source>
        <dbReference type="Proteomes" id="UP000541109"/>
    </source>
</evidence>
<evidence type="ECO:0000259" key="2">
    <source>
        <dbReference type="Pfam" id="PF21741"/>
    </source>
</evidence>
<keyword evidence="4" id="KW-1185">Reference proteome</keyword>
<proteinExistence type="predicted"/>
<gene>
    <name evidence="3" type="ORF">H2509_11035</name>
</gene>
<sequence length="121" mass="13673">MGILYASSVWVFLIFVCGIAGGAAWMTGQAVASTWRPLGVLAWFIFLLTVATRFLCFALFEEPLLSIQFFIVDYAVLGVIAFLGYRVKRTDQMTGQYRWLYQKTSPFSWALKPGQSDPYAH</sequence>
<protein>
    <recommendedName>
        <fullName evidence="2">DUF6867 domain-containing protein</fullName>
    </recommendedName>
</protein>
<feature type="transmembrane region" description="Helical" evidence="1">
    <location>
        <begin position="66"/>
        <end position="85"/>
    </location>
</feature>
<accession>A0A839AFU9</accession>
<comment type="caution">
    <text evidence="3">The sequence shown here is derived from an EMBL/GenBank/DDBJ whole genome shotgun (WGS) entry which is preliminary data.</text>
</comment>
<name>A0A839AFU9_9HYPH</name>
<reference evidence="3 4" key="1">
    <citation type="submission" date="2020-07" db="EMBL/GenBank/DDBJ databases">
        <title>Stappia sp., F7233, whole genome shotgun sequencing project.</title>
        <authorList>
            <person name="Jiang S."/>
            <person name="Liu Z.W."/>
            <person name="Du Z.J."/>
        </authorList>
    </citation>
    <scope>NUCLEOTIDE SEQUENCE [LARGE SCALE GENOMIC DNA]</scope>
    <source>
        <strain evidence="3 4">F7233</strain>
    </source>
</reference>
<feature type="domain" description="DUF6867" evidence="2">
    <location>
        <begin position="8"/>
        <end position="110"/>
    </location>
</feature>
<evidence type="ECO:0000256" key="1">
    <source>
        <dbReference type="SAM" id="Phobius"/>
    </source>
</evidence>
<keyword evidence="1" id="KW-1133">Transmembrane helix</keyword>
<keyword evidence="1" id="KW-0472">Membrane</keyword>
<dbReference type="Pfam" id="PF21741">
    <property type="entry name" value="DUF6867"/>
    <property type="match status" value="1"/>
</dbReference>
<keyword evidence="1" id="KW-0812">Transmembrane</keyword>
<organism evidence="3 4">
    <name type="scientific">Stappia albiluteola</name>
    <dbReference type="NCBI Taxonomy" id="2758565"/>
    <lineage>
        <taxon>Bacteria</taxon>
        <taxon>Pseudomonadati</taxon>
        <taxon>Pseudomonadota</taxon>
        <taxon>Alphaproteobacteria</taxon>
        <taxon>Hyphomicrobiales</taxon>
        <taxon>Stappiaceae</taxon>
        <taxon>Stappia</taxon>
    </lineage>
</organism>
<dbReference type="InterPro" id="IPR049201">
    <property type="entry name" value="DUF6867"/>
</dbReference>
<dbReference type="EMBL" id="JACFXV010000053">
    <property type="protein sequence ID" value="MBA5777657.1"/>
    <property type="molecule type" value="Genomic_DNA"/>
</dbReference>
<evidence type="ECO:0000313" key="3">
    <source>
        <dbReference type="EMBL" id="MBA5777657.1"/>
    </source>
</evidence>
<feature type="transmembrane region" description="Helical" evidence="1">
    <location>
        <begin position="38"/>
        <end position="60"/>
    </location>
</feature>
<feature type="transmembrane region" description="Helical" evidence="1">
    <location>
        <begin position="6"/>
        <end position="26"/>
    </location>
</feature>
<dbReference type="AlphaFoldDB" id="A0A839AFU9"/>
<dbReference type="RefSeq" id="WP_182165188.1">
    <property type="nucleotide sequence ID" value="NZ_JACFXV010000053.1"/>
</dbReference>
<dbReference type="Proteomes" id="UP000541109">
    <property type="component" value="Unassembled WGS sequence"/>
</dbReference>